<dbReference type="Pfam" id="PF23356">
    <property type="entry name" value="TPR_PEP5_VPS11"/>
    <property type="match status" value="2"/>
</dbReference>
<keyword evidence="9" id="KW-0833">Ubl conjugation pathway</keyword>
<feature type="domain" description="PEP5/VPS11 N-terminal" evidence="15">
    <location>
        <begin position="16"/>
        <end position="383"/>
    </location>
</feature>
<dbReference type="InterPro" id="IPR016528">
    <property type="entry name" value="VPS11"/>
</dbReference>
<evidence type="ECO:0000313" key="17">
    <source>
        <dbReference type="Proteomes" id="UP000279236"/>
    </source>
</evidence>
<accession>A0A427YBN3</accession>
<dbReference type="GO" id="GO:0033263">
    <property type="term" value="C:CORVET complex"/>
    <property type="evidence" value="ECO:0007669"/>
    <property type="project" value="UniProtKB-UniRule"/>
</dbReference>
<dbReference type="GO" id="GO:0048284">
    <property type="term" value="P:organelle fusion"/>
    <property type="evidence" value="ECO:0007669"/>
    <property type="project" value="TreeGrafter"/>
</dbReference>
<dbReference type="PROSITE" id="PS50236">
    <property type="entry name" value="CHCR"/>
    <property type="match status" value="1"/>
</dbReference>
<evidence type="ECO:0000313" key="16">
    <source>
        <dbReference type="EMBL" id="RSH88466.1"/>
    </source>
</evidence>
<evidence type="ECO:0000256" key="4">
    <source>
        <dbReference type="ARBA" id="ARBA00022771"/>
    </source>
</evidence>
<dbReference type="EC" id="2.3.2.27" evidence="9"/>
<feature type="region of interest" description="Disordered" evidence="12">
    <location>
        <begin position="641"/>
        <end position="677"/>
    </location>
</feature>
<feature type="repeat" description="CHCR" evidence="10">
    <location>
        <begin position="424"/>
        <end position="592"/>
    </location>
</feature>
<dbReference type="Proteomes" id="UP000279236">
    <property type="component" value="Unassembled WGS sequence"/>
</dbReference>
<evidence type="ECO:0000259" key="13">
    <source>
        <dbReference type="Pfam" id="PF12451"/>
    </source>
</evidence>
<dbReference type="GO" id="GO:0006904">
    <property type="term" value="P:vesicle docking involved in exocytosis"/>
    <property type="evidence" value="ECO:0007669"/>
    <property type="project" value="TreeGrafter"/>
</dbReference>
<dbReference type="GO" id="GO:0061630">
    <property type="term" value="F:ubiquitin protein ligase activity"/>
    <property type="evidence" value="ECO:0007669"/>
    <property type="project" value="UniProtKB-EC"/>
</dbReference>
<dbReference type="SUPFAM" id="SSF101898">
    <property type="entry name" value="NHL repeat"/>
    <property type="match status" value="1"/>
</dbReference>
<evidence type="ECO:0000256" key="7">
    <source>
        <dbReference type="ARBA" id="ARBA00023136"/>
    </source>
</evidence>
<name>A0A427YBN3_9TREE</name>
<dbReference type="PANTHER" id="PTHR23323:SF24">
    <property type="entry name" value="VACUOLAR PROTEIN SORTING-ASSOCIATED PROTEIN 11 HOMOLOG"/>
    <property type="match status" value="1"/>
</dbReference>
<evidence type="ECO:0000259" key="14">
    <source>
        <dbReference type="Pfam" id="PF17122"/>
    </source>
</evidence>
<dbReference type="Pfam" id="PF12451">
    <property type="entry name" value="VPS11_C"/>
    <property type="match status" value="1"/>
</dbReference>
<dbReference type="Pfam" id="PF17122">
    <property type="entry name" value="zf-C3H2C3"/>
    <property type="match status" value="1"/>
</dbReference>
<dbReference type="PIRSF" id="PIRSF007860">
    <property type="entry name" value="VPS11"/>
    <property type="match status" value="1"/>
</dbReference>
<evidence type="ECO:0000256" key="12">
    <source>
        <dbReference type="SAM" id="MobiDB-lite"/>
    </source>
</evidence>
<comment type="catalytic activity">
    <reaction evidence="9">
        <text>S-ubiquitinyl-[E2 ubiquitin-conjugating enzyme]-L-cysteine + [acceptor protein]-L-lysine = [E2 ubiquitin-conjugating enzyme]-L-cysteine + N(6)-ubiquitinyl-[acceptor protein]-L-lysine.</text>
        <dbReference type="EC" id="2.3.2.27"/>
    </reaction>
</comment>
<dbReference type="InterPro" id="IPR001841">
    <property type="entry name" value="Znf_RING"/>
</dbReference>
<feature type="coiled-coil region" evidence="11">
    <location>
        <begin position="915"/>
        <end position="949"/>
    </location>
</feature>
<gene>
    <name evidence="16" type="ORF">EHS24_001011</name>
</gene>
<dbReference type="EMBL" id="RSCE01000001">
    <property type="protein sequence ID" value="RSH88466.1"/>
    <property type="molecule type" value="Genomic_DNA"/>
</dbReference>
<dbReference type="InterPro" id="IPR024763">
    <property type="entry name" value="VPS11_C"/>
</dbReference>
<evidence type="ECO:0000256" key="6">
    <source>
        <dbReference type="ARBA" id="ARBA00022927"/>
    </source>
</evidence>
<comment type="similarity">
    <text evidence="1 9">Belongs to the VPS11 family.</text>
</comment>
<evidence type="ECO:0000259" key="15">
    <source>
        <dbReference type="Pfam" id="PF23341"/>
    </source>
</evidence>
<dbReference type="GO" id="GO:0000329">
    <property type="term" value="C:fungal-type vacuole membrane"/>
    <property type="evidence" value="ECO:0007669"/>
    <property type="project" value="UniProtKB-UniRule"/>
</dbReference>
<dbReference type="GO" id="GO:0006886">
    <property type="term" value="P:intracellular protein transport"/>
    <property type="evidence" value="ECO:0007669"/>
    <property type="project" value="UniProtKB-UniRule"/>
</dbReference>
<comment type="subcellular location">
    <subcellularLocation>
        <location evidence="8">Endomembrane system</location>
        <topology evidence="8">Peripheral membrane protein</topology>
        <orientation evidence="8">Cytoplasmic side</orientation>
    </subcellularLocation>
    <subcellularLocation>
        <location evidence="9">Vacuole membrane</location>
        <topology evidence="9">Peripheral membrane protein</topology>
        <orientation evidence="9">Cytoplasmic side</orientation>
    </subcellularLocation>
</comment>
<dbReference type="CDD" id="cd16688">
    <property type="entry name" value="RING-H2_Vps11"/>
    <property type="match status" value="1"/>
</dbReference>
<dbReference type="GO" id="GO:0030674">
    <property type="term" value="F:protein-macromolecule adaptor activity"/>
    <property type="evidence" value="ECO:0007669"/>
    <property type="project" value="TreeGrafter"/>
</dbReference>
<keyword evidence="17" id="KW-1185">Reference proteome</keyword>
<dbReference type="GO" id="GO:0007033">
    <property type="term" value="P:vacuole organization"/>
    <property type="evidence" value="ECO:0007669"/>
    <property type="project" value="TreeGrafter"/>
</dbReference>
<dbReference type="GeneID" id="39585554"/>
<protein>
    <recommendedName>
        <fullName evidence="9">E3 ubiquitin-protein ligase PEP5</fullName>
        <ecNumber evidence="9">2.3.2.27</ecNumber>
    </recommendedName>
</protein>
<keyword evidence="7 9" id="KW-0472">Membrane</keyword>
<feature type="compositionally biased region" description="Polar residues" evidence="12">
    <location>
        <begin position="641"/>
        <end position="657"/>
    </location>
</feature>
<dbReference type="PANTHER" id="PTHR23323">
    <property type="entry name" value="VACUOLAR PROTEIN SORTING-ASSOCIATED PROTEIN"/>
    <property type="match status" value="1"/>
</dbReference>
<feature type="domain" description="Vacuolar protein sorting protein 11 C-terminal" evidence="13">
    <location>
        <begin position="999"/>
        <end position="1042"/>
    </location>
</feature>
<evidence type="ECO:0000256" key="5">
    <source>
        <dbReference type="ARBA" id="ARBA00022833"/>
    </source>
</evidence>
<dbReference type="InterPro" id="IPR000547">
    <property type="entry name" value="Clathrin_H-chain/VPS_repeat"/>
</dbReference>
<keyword evidence="9" id="KW-0926">Vacuole</keyword>
<dbReference type="RefSeq" id="XP_028480674.1">
    <property type="nucleotide sequence ID" value="XM_028616817.1"/>
</dbReference>
<proteinExistence type="inferred from homology"/>
<dbReference type="InterPro" id="IPR057307">
    <property type="entry name" value="PEP5_VPS11_N"/>
</dbReference>
<comment type="caution">
    <text evidence="16">The sequence shown here is derived from an EMBL/GenBank/DDBJ whole genome shotgun (WGS) entry which is preliminary data.</text>
</comment>
<dbReference type="GO" id="GO:0030897">
    <property type="term" value="C:HOPS complex"/>
    <property type="evidence" value="ECO:0007669"/>
    <property type="project" value="UniProtKB-UniRule"/>
</dbReference>
<dbReference type="Gene3D" id="1.25.40.10">
    <property type="entry name" value="Tetratricopeptide repeat domain"/>
    <property type="match status" value="1"/>
</dbReference>
<evidence type="ECO:0000256" key="9">
    <source>
        <dbReference type="PIRNR" id="PIRNR007860"/>
    </source>
</evidence>
<dbReference type="GO" id="GO:0008270">
    <property type="term" value="F:zinc ion binding"/>
    <property type="evidence" value="ECO:0007669"/>
    <property type="project" value="UniProtKB-KW"/>
</dbReference>
<feature type="domain" description="RING-type" evidence="14">
    <location>
        <begin position="960"/>
        <end position="988"/>
    </location>
</feature>
<keyword evidence="6 9" id="KW-0653">Protein transport</keyword>
<dbReference type="AlphaFoldDB" id="A0A427YBN3"/>
<dbReference type="GO" id="GO:0007032">
    <property type="term" value="P:endosome organization"/>
    <property type="evidence" value="ECO:0007669"/>
    <property type="project" value="TreeGrafter"/>
</dbReference>
<evidence type="ECO:0000256" key="2">
    <source>
        <dbReference type="ARBA" id="ARBA00022448"/>
    </source>
</evidence>
<keyword evidence="9" id="KW-0808">Transferase</keyword>
<feature type="region of interest" description="Disordered" evidence="12">
    <location>
        <begin position="27"/>
        <end position="55"/>
    </location>
</feature>
<dbReference type="Pfam" id="PF23341">
    <property type="entry name" value="PEP5_VPS11_N"/>
    <property type="match status" value="1"/>
</dbReference>
<keyword evidence="2 9" id="KW-0813">Transport</keyword>
<dbReference type="InterPro" id="IPR057308">
    <property type="entry name" value="CHCR_PEP5_VPS11"/>
</dbReference>
<evidence type="ECO:0000256" key="8">
    <source>
        <dbReference type="ARBA" id="ARBA00029433"/>
    </source>
</evidence>
<keyword evidence="11" id="KW-0175">Coiled coil</keyword>
<keyword evidence="4" id="KW-0863">Zinc-finger</keyword>
<dbReference type="InterPro" id="IPR011990">
    <property type="entry name" value="TPR-like_helical_dom_sf"/>
</dbReference>
<dbReference type="STRING" id="105984.A0A427YBN3"/>
<keyword evidence="5" id="KW-0862">Zinc</keyword>
<organism evidence="16 17">
    <name type="scientific">Apiotrichum porosum</name>
    <dbReference type="NCBI Taxonomy" id="105984"/>
    <lineage>
        <taxon>Eukaryota</taxon>
        <taxon>Fungi</taxon>
        <taxon>Dikarya</taxon>
        <taxon>Basidiomycota</taxon>
        <taxon>Agaricomycotina</taxon>
        <taxon>Tremellomycetes</taxon>
        <taxon>Trichosporonales</taxon>
        <taxon>Trichosporonaceae</taxon>
        <taxon>Apiotrichum</taxon>
    </lineage>
</organism>
<sequence>MAGPSRGPDTLSAPQWRQFTFFEAESVKDSEDLASSPRSLRDLPPPIVVTPTSPGSPLAPSVIVSSGNSITILDRHLASERIFTAWEGSGRSTALVEAAGLLLAIGEDEGTRQPVLKVWDLTREEKKKAGGGPVLMRNVRIQHSSGRPHPVSAVALTTNLSHMAIGLGDGTVLLYRHLLQSLTTSPTALTSLPKARVILEANERAPEAITGLGFREGPVAADKTATTATALFIVTTNRVLSAPVSAKGGEARVLDDTGSGLGCATMDWDRKELIVARDEAIYLYSPDGRGACYAYEGPKLFVSVFKHNLVIVSPPIHPAGASAARRQARAGEPSDMAKMTVFDLQNKFVAYTSVFRNGIKALFGQWGGIYVFEGNGDLSRLEEHATSAKLEVLYKRNLYNLALDLARSQGVADAGIADIHRLYGDYLYGKGDFDGAMSQFVRTLGFVQPSYVIRKRINNLTTYLQELHEQGLANPDHTTLLLNCYTKTSDRARLDSFIKTEARRSESSGIDALPFDLETAIRVCRQAGFFEHATYLARKYGKHEEYLRIQIEDAEEYKDALKYLRSLGHEACEENLVRYGRSLLQHEPQATTDLLIDLCSGNLGRKSLEHDHMHPSDGRTNGSGPAMLSYLGVNRLFGSEGLTSPSPQANGTSTTPAGVSGAETPVLDSPLEDEPSYIPPSPRQFFAHFVDHQNLFIHFLEDVAFALWGQKIDSAPVQRNQPVALRDVSATVAPDPALADQRAVWNTLLELYLASTSADDDDTATVARGKALALLASGDSIPYDPMHALVLCSMADFTDGLVGLWESMGMYEDVLRHWMAQDETDDASATLTRPSDEVLRYLDLYGPTNRSLYPLVLRYLTSSSAILKHQQEALPRILQTIDEERIMPPLSVVQLLSRNGVASVGTVKDWLRSKVEETQQEIEADKTLVQSYRSETATKEKQIAELTNTRQPEVFQVTQCAACGGQLDLPAVHFMCKHSYHQRCLSDSDPECILCSQQHAMVREIRRNQTRLADRHDLFLGEVHDADDGFAVVAGAFGRGLFQKDVPTA</sequence>
<reference evidence="16 17" key="1">
    <citation type="submission" date="2018-11" db="EMBL/GenBank/DDBJ databases">
        <title>Genome sequence of Apiotrichum porosum DSM 27194.</title>
        <authorList>
            <person name="Aliyu H."/>
            <person name="Gorte O."/>
            <person name="Ochsenreither K."/>
        </authorList>
    </citation>
    <scope>NUCLEOTIDE SEQUENCE [LARGE SCALE GENOMIC DNA]</scope>
    <source>
        <strain evidence="16 17">DSM 27194</strain>
    </source>
</reference>
<keyword evidence="3" id="KW-0479">Metal-binding</keyword>
<comment type="subunit">
    <text evidence="9">Component of the homotypic vacuole fusion and vacuole protein sorting (HOPS) complex. Component of the class C core vacuole/endosome tethering (CORVET) complex.</text>
</comment>
<evidence type="ECO:0000256" key="11">
    <source>
        <dbReference type="SAM" id="Coils"/>
    </source>
</evidence>
<evidence type="ECO:0000256" key="10">
    <source>
        <dbReference type="PROSITE-ProRule" id="PRU01006"/>
    </source>
</evidence>
<evidence type="ECO:0000256" key="1">
    <source>
        <dbReference type="ARBA" id="ARBA00007070"/>
    </source>
</evidence>
<evidence type="ECO:0000256" key="3">
    <source>
        <dbReference type="ARBA" id="ARBA00022723"/>
    </source>
</evidence>
<dbReference type="OrthoDB" id="26184at2759"/>